<evidence type="ECO:0000259" key="3">
    <source>
        <dbReference type="PROSITE" id="PS50158"/>
    </source>
</evidence>
<keyword evidence="5" id="KW-1185">Reference proteome</keyword>
<dbReference type="EMBL" id="CAXAMM010013891">
    <property type="protein sequence ID" value="CAK9032454.1"/>
    <property type="molecule type" value="Genomic_DNA"/>
</dbReference>
<feature type="compositionally biased region" description="Polar residues" evidence="2">
    <location>
        <begin position="140"/>
        <end position="151"/>
    </location>
</feature>
<dbReference type="PROSITE" id="PS50158">
    <property type="entry name" value="ZF_CCHC"/>
    <property type="match status" value="1"/>
</dbReference>
<proteinExistence type="predicted"/>
<keyword evidence="1" id="KW-0862">Zinc</keyword>
<name>A0ABP0L2L5_9DINO</name>
<evidence type="ECO:0000313" key="4">
    <source>
        <dbReference type="EMBL" id="CAK9032454.1"/>
    </source>
</evidence>
<keyword evidence="1" id="KW-0863">Zinc-finger</keyword>
<evidence type="ECO:0000313" key="5">
    <source>
        <dbReference type="Proteomes" id="UP001642464"/>
    </source>
</evidence>
<accession>A0ABP0L2L5</accession>
<dbReference type="SUPFAM" id="SSF57756">
    <property type="entry name" value="Retrovirus zinc finger-like domains"/>
    <property type="match status" value="1"/>
</dbReference>
<feature type="region of interest" description="Disordered" evidence="2">
    <location>
        <begin position="847"/>
        <end position="910"/>
    </location>
</feature>
<protein>
    <submittedName>
        <fullName evidence="4">Retrovirus-related Pol polyprotein from transposon TNT 1-94</fullName>
    </submittedName>
</protein>
<organism evidence="4 5">
    <name type="scientific">Durusdinium trenchii</name>
    <dbReference type="NCBI Taxonomy" id="1381693"/>
    <lineage>
        <taxon>Eukaryota</taxon>
        <taxon>Sar</taxon>
        <taxon>Alveolata</taxon>
        <taxon>Dinophyceae</taxon>
        <taxon>Suessiales</taxon>
        <taxon>Symbiodiniaceae</taxon>
        <taxon>Durusdinium</taxon>
    </lineage>
</organism>
<dbReference type="InterPro" id="IPR036875">
    <property type="entry name" value="Znf_CCHC_sf"/>
</dbReference>
<gene>
    <name evidence="4" type="ORF">SCF082_LOCUS20079</name>
</gene>
<keyword evidence="1" id="KW-0479">Metal-binding</keyword>
<dbReference type="Proteomes" id="UP001642464">
    <property type="component" value="Unassembled WGS sequence"/>
</dbReference>
<dbReference type="Gene3D" id="2.40.70.10">
    <property type="entry name" value="Acid Proteases"/>
    <property type="match status" value="1"/>
</dbReference>
<reference evidence="4 5" key="1">
    <citation type="submission" date="2024-02" db="EMBL/GenBank/DDBJ databases">
        <authorList>
            <person name="Chen Y."/>
            <person name="Shah S."/>
            <person name="Dougan E. K."/>
            <person name="Thang M."/>
            <person name="Chan C."/>
        </authorList>
    </citation>
    <scope>NUCLEOTIDE SEQUENCE [LARGE SCALE GENOMIC DNA]</scope>
</reference>
<sequence length="1132" mass="128579">MTITRTKDGVPGWNGDPATWLEFKQAARLYVASTKFEARYTCGPKIAAELTGAARTAIMGKKSSWLSEEQGTETLLQHLQKTIGEPALPEVGNFLRQYFKVLRRQKGESMTAFCVRHRDEYERMCRALARMMKEHKQEVKTSMPSSAQSAAAESVGEGNEGQGGQDDPLKEVQSSDLTQKDPWQYSWWDHQWYWQGNTNWYSYPWKASQSHSWGRQSWSNRSDTQEVEEDEQVSILPDAVLGWMLLEKSGLDTMEKSIIQGEVKGNFTLAGIENALRAHWADDTLKKRDGEGRHASLFQGEEADEDYDMPLDEAEAFYEGWTEREKAWYQEAKEDEQQAWLQMQGAKRTLKEARARQHEVKMTRKFYRSYPIGSGGRAGGQKGDREKGPCFRCGERGHHKHECPKRESAKLATLQEEEDDEAQFTYHTMDIQDTPEETDGDQSNEGEVNYYGATGSSELEPDFIFRATLSTEKAITEGKAVIDGGATRTMASVYAIEKYMEVMKGLHGTDGIKHVGVTEADRPTFGFGNSQKAKCLSTCVLKLPHEERPMQLRVHVVDEGKAPVLLSVDTLRKMGAIIDFATDEAVTRIPQYLLTRKSCDHPSLTFFQRLRTMAPKKYIPAESAANMKPHYMCGINECRAELRAAGQPVHQDLSLAEVRIAVRELRLRQGQLTMRSPGNDVMQQIKNGKKAELVEMSHNYQLPMNPKATVGELRLALRQAVMSNCSRDTTIEFGKHKGASFMEVYTIDRPYSLWAMREVETSESPDWKLMQFAQWVKKMEQTEEHLGEPASPPVTTAIYTPPVTPPKASSSAAPQGYAAQPPSETQEIKEMMQQMMFKMHTMEAELKEAKEAASSGSKTRKTSTNSGFEKIEASQGWNQQAPPEGSDVEMRPEEERPGEGEEPLSQEEKKEWEKKLRLIHGVTSHEAVAQAISIWNRREMVRGFSPFQHAMGQAPDIDGRFFRDNVKDFPVDIMETPVGEIEKHQKLRLLAEETFLKWQEKFRWGEFEEKRFTQCGVQIEQHADYSTLITDSRSVYDKLQRPYISPTGESKKIDIELLALKNAQKETGRARKTRKTRKARAFFAGSVLNRGFAARRHVAALRHRRTYAPRSEPMEEGTSSIWRMAWVGGEGL</sequence>
<dbReference type="Gene3D" id="4.10.60.10">
    <property type="entry name" value="Zinc finger, CCHC-type"/>
    <property type="match status" value="1"/>
</dbReference>
<evidence type="ECO:0000256" key="2">
    <source>
        <dbReference type="SAM" id="MobiDB-lite"/>
    </source>
</evidence>
<dbReference type="InterPro" id="IPR021109">
    <property type="entry name" value="Peptidase_aspartic_dom_sf"/>
</dbReference>
<feature type="region of interest" description="Disordered" evidence="2">
    <location>
        <begin position="783"/>
        <end position="824"/>
    </location>
</feature>
<feature type="compositionally biased region" description="Basic and acidic residues" evidence="2">
    <location>
        <begin position="888"/>
        <end position="899"/>
    </location>
</feature>
<feature type="region of interest" description="Disordered" evidence="2">
    <location>
        <begin position="135"/>
        <end position="176"/>
    </location>
</feature>
<dbReference type="InterPro" id="IPR001878">
    <property type="entry name" value="Znf_CCHC"/>
</dbReference>
<feature type="domain" description="CCHC-type" evidence="3">
    <location>
        <begin position="390"/>
        <end position="405"/>
    </location>
</feature>
<comment type="caution">
    <text evidence="4">The sequence shown here is derived from an EMBL/GenBank/DDBJ whole genome shotgun (WGS) entry which is preliminary data.</text>
</comment>
<evidence type="ECO:0000256" key="1">
    <source>
        <dbReference type="PROSITE-ProRule" id="PRU00047"/>
    </source>
</evidence>